<comment type="caution">
    <text evidence="2">The sequence shown here is derived from an EMBL/GenBank/DDBJ whole genome shotgun (WGS) entry which is preliminary data.</text>
</comment>
<dbReference type="EMBL" id="SRPW01000799">
    <property type="protein sequence ID" value="KAG6011993.1"/>
    <property type="molecule type" value="Genomic_DNA"/>
</dbReference>
<dbReference type="SUPFAM" id="SSF50969">
    <property type="entry name" value="YVTN repeat-like/Quinoprotein amine dehydrogenase"/>
    <property type="match status" value="1"/>
</dbReference>
<proteinExistence type="predicted"/>
<reference evidence="2" key="1">
    <citation type="journal article" date="2020" name="bioRxiv">
        <title>Whole genome comparisons of ergot fungi reveals the divergence and evolution of species within the genus Claviceps are the result of varying mechanisms driving genome evolution and host range expansion.</title>
        <authorList>
            <person name="Wyka S.A."/>
            <person name="Mondo S.J."/>
            <person name="Liu M."/>
            <person name="Dettman J."/>
            <person name="Nalam V."/>
            <person name="Broders K.D."/>
        </authorList>
    </citation>
    <scope>NUCLEOTIDE SEQUENCE</scope>
    <source>
        <strain evidence="2">CCC 602</strain>
    </source>
</reference>
<organism evidence="2 3">
    <name type="scientific">Claviceps pusilla</name>
    <dbReference type="NCBI Taxonomy" id="123648"/>
    <lineage>
        <taxon>Eukaryota</taxon>
        <taxon>Fungi</taxon>
        <taxon>Dikarya</taxon>
        <taxon>Ascomycota</taxon>
        <taxon>Pezizomycotina</taxon>
        <taxon>Sordariomycetes</taxon>
        <taxon>Hypocreomycetidae</taxon>
        <taxon>Hypocreales</taxon>
        <taxon>Clavicipitaceae</taxon>
        <taxon>Claviceps</taxon>
    </lineage>
</organism>
<evidence type="ECO:0000313" key="3">
    <source>
        <dbReference type="Proteomes" id="UP000748025"/>
    </source>
</evidence>
<gene>
    <name evidence="2" type="ORF">E4U43_008002</name>
</gene>
<evidence type="ECO:0000313" key="2">
    <source>
        <dbReference type="EMBL" id="KAG6011993.1"/>
    </source>
</evidence>
<accession>A0A9P7NC30</accession>
<keyword evidence="3" id="KW-1185">Reference proteome</keyword>
<dbReference type="InterPro" id="IPR011044">
    <property type="entry name" value="Quino_amine_DH_bsu"/>
</dbReference>
<sequence>MTRTRRSGSLHEAAAAAPSDLAPPPYEAAMGGEDHNDNDDDNDTREQRPFVSYRDEKQTELPTRRRSSSSSSSRSRSRSRMTLICSSKNGGTASKPQTPSKKWSSTPTLVCSILPSIPPGQAVLRARCFASGPSQQLRVALATSTMLQVYDARRDALLWELHGNSSQLVQGDEEPLRFGEGFRPSPDGRLLCVVASRGGSRQQQQRRLLIVDADTGWVRLEYALSATDGNKPHCSEDNSMVVVLGQAGADAGAAAHKGHGYLKVFSLREEEAEAHRANHVRRRIRFEKPAPGQAMAIRFAPDSKHLITCAGPAKTLNWDAAPPSISVGVYSVEREADRPIRRTRLPCSAKFFSNSNPKSSSNSSTSSSQPIVPFAADFHFPAPQEWLVSFPDYTGPAPGRTCLLNARLGQIVAILPPPELSLSQKWQVGVASSAPPAQPTELAHDQDTGLFTRMDVTGSLLSRRQTVTVTKFALSANGGREKAALRRALQIRVVVLPGKAGDVCALSSDGSHVLVRSVGGGEAKMEVFSVGV</sequence>
<feature type="region of interest" description="Disordered" evidence="1">
    <location>
        <begin position="1"/>
        <end position="105"/>
    </location>
</feature>
<dbReference type="OrthoDB" id="5139411at2759"/>
<feature type="compositionally biased region" description="Polar residues" evidence="1">
    <location>
        <begin position="84"/>
        <end position="105"/>
    </location>
</feature>
<name>A0A9P7NC30_9HYPO</name>
<feature type="compositionally biased region" description="Basic and acidic residues" evidence="1">
    <location>
        <begin position="44"/>
        <end position="63"/>
    </location>
</feature>
<evidence type="ECO:0000256" key="1">
    <source>
        <dbReference type="SAM" id="MobiDB-lite"/>
    </source>
</evidence>
<dbReference type="AlphaFoldDB" id="A0A9P7NC30"/>
<dbReference type="Proteomes" id="UP000748025">
    <property type="component" value="Unassembled WGS sequence"/>
</dbReference>
<protein>
    <submittedName>
        <fullName evidence="2">Uncharacterized protein</fullName>
    </submittedName>
</protein>